<evidence type="ECO:0000313" key="2">
    <source>
        <dbReference type="EMBL" id="GAO49806.1"/>
    </source>
</evidence>
<reference evidence="2 3" key="2">
    <citation type="journal article" date="2014" name="J. Gen. Appl. Microbiol.">
        <title>The early diverging ascomycetous budding yeast Saitoella complicata has three histone deacetylases belonging to the Clr6, Hos2, and Rpd3 lineages.</title>
        <authorList>
            <person name="Nishida H."/>
            <person name="Matsumoto T."/>
            <person name="Kondo S."/>
            <person name="Hamamoto M."/>
            <person name="Yoshikawa H."/>
        </authorList>
    </citation>
    <scope>NUCLEOTIDE SEQUENCE [LARGE SCALE GENOMIC DNA]</scope>
    <source>
        <strain evidence="2 3">NRRL Y-17804</strain>
    </source>
</reference>
<dbReference type="EMBL" id="BACD03000026">
    <property type="protein sequence ID" value="GAO49806.1"/>
    <property type="molecule type" value="Genomic_DNA"/>
</dbReference>
<feature type="region of interest" description="Disordered" evidence="1">
    <location>
        <begin position="71"/>
        <end position="91"/>
    </location>
</feature>
<proteinExistence type="predicted"/>
<accession>A0A0E9NJC6</accession>
<sequence length="91" mass="10028">MGRYCIDRHIWPGRLFDICYENGFGMCLAPLVTCLPYLEGSLSIWIASGCGLESNGKNAIHRQTVIARIQSTRPSSIHPSQQPPSPAIRTA</sequence>
<dbReference type="Proteomes" id="UP000033140">
    <property type="component" value="Unassembled WGS sequence"/>
</dbReference>
<evidence type="ECO:0000256" key="1">
    <source>
        <dbReference type="SAM" id="MobiDB-lite"/>
    </source>
</evidence>
<reference evidence="2 3" key="3">
    <citation type="journal article" date="2015" name="Genome Announc.">
        <title>Draft Genome Sequence of the Archiascomycetous Yeast Saitoella complicata.</title>
        <authorList>
            <person name="Yamauchi K."/>
            <person name="Kondo S."/>
            <person name="Hamamoto M."/>
            <person name="Takahashi Y."/>
            <person name="Ogura Y."/>
            <person name="Hayashi T."/>
            <person name="Nishida H."/>
        </authorList>
    </citation>
    <scope>NUCLEOTIDE SEQUENCE [LARGE SCALE GENOMIC DNA]</scope>
    <source>
        <strain evidence="2 3">NRRL Y-17804</strain>
    </source>
</reference>
<name>A0A0E9NJC6_SAICN</name>
<evidence type="ECO:0000313" key="3">
    <source>
        <dbReference type="Proteomes" id="UP000033140"/>
    </source>
</evidence>
<feature type="compositionally biased region" description="Pro residues" evidence="1">
    <location>
        <begin position="81"/>
        <end position="91"/>
    </location>
</feature>
<protein>
    <submittedName>
        <fullName evidence="2">Uncharacterized protein</fullName>
    </submittedName>
</protein>
<gene>
    <name evidence="2" type="ORF">G7K_3946-t1</name>
</gene>
<keyword evidence="3" id="KW-1185">Reference proteome</keyword>
<comment type="caution">
    <text evidence="2">The sequence shown here is derived from an EMBL/GenBank/DDBJ whole genome shotgun (WGS) entry which is preliminary data.</text>
</comment>
<reference evidence="2 3" key="1">
    <citation type="journal article" date="2011" name="J. Gen. Appl. Microbiol.">
        <title>Draft genome sequencing of the enigmatic yeast Saitoella complicata.</title>
        <authorList>
            <person name="Nishida H."/>
            <person name="Hamamoto M."/>
            <person name="Sugiyama J."/>
        </authorList>
    </citation>
    <scope>NUCLEOTIDE SEQUENCE [LARGE SCALE GENOMIC DNA]</scope>
    <source>
        <strain evidence="2 3">NRRL Y-17804</strain>
    </source>
</reference>
<dbReference type="AlphaFoldDB" id="A0A0E9NJC6"/>
<organism evidence="2 3">
    <name type="scientific">Saitoella complicata (strain BCRC 22490 / CBS 7301 / JCM 7358 / NBRC 10748 / NRRL Y-17804)</name>
    <dbReference type="NCBI Taxonomy" id="698492"/>
    <lineage>
        <taxon>Eukaryota</taxon>
        <taxon>Fungi</taxon>
        <taxon>Dikarya</taxon>
        <taxon>Ascomycota</taxon>
        <taxon>Taphrinomycotina</taxon>
        <taxon>Taphrinomycotina incertae sedis</taxon>
        <taxon>Saitoella</taxon>
    </lineage>
</organism>